<evidence type="ECO:0000256" key="10">
    <source>
        <dbReference type="ARBA" id="ARBA00022825"/>
    </source>
</evidence>
<evidence type="ECO:0000256" key="11">
    <source>
        <dbReference type="ARBA" id="ARBA00022837"/>
    </source>
</evidence>
<dbReference type="PANTHER" id="PTHR14218">
    <property type="entry name" value="PROTEASE S8 TRIPEPTIDYL PEPTIDASE I CLN2"/>
    <property type="match status" value="1"/>
</dbReference>
<keyword evidence="10 15" id="KW-0720">Serine protease</keyword>
<dbReference type="InterPro" id="IPR015366">
    <property type="entry name" value="S53_propep"/>
</dbReference>
<feature type="non-terminal residue" evidence="18">
    <location>
        <position position="610"/>
    </location>
</feature>
<dbReference type="InterPro" id="IPR000209">
    <property type="entry name" value="Peptidase_S8/S53_dom"/>
</dbReference>
<feature type="binding site" evidence="15">
    <location>
        <position position="568"/>
    </location>
    <ligand>
        <name>Ca(2+)</name>
        <dbReference type="ChEBI" id="CHEBI:29108"/>
    </ligand>
</feature>
<dbReference type="FunFam" id="3.40.50.200:FF:000015">
    <property type="entry name" value="Tripeptidyl peptidase A"/>
    <property type="match status" value="1"/>
</dbReference>
<evidence type="ECO:0000313" key="18">
    <source>
        <dbReference type="EMBL" id="RFU35037.1"/>
    </source>
</evidence>
<name>A0A3E2HNW3_SCYLI</name>
<comment type="cofactor">
    <cofactor evidence="15">
        <name>Ca(2+)</name>
        <dbReference type="ChEBI" id="CHEBI:29108"/>
    </cofactor>
    <text evidence="15">Binds 1 Ca(2+) ion per subunit.</text>
</comment>
<organism evidence="18 19">
    <name type="scientific">Scytalidium lignicola</name>
    <name type="common">Hyphomycete</name>
    <dbReference type="NCBI Taxonomy" id="5539"/>
    <lineage>
        <taxon>Eukaryota</taxon>
        <taxon>Fungi</taxon>
        <taxon>Dikarya</taxon>
        <taxon>Ascomycota</taxon>
        <taxon>Pezizomycotina</taxon>
        <taxon>Leotiomycetes</taxon>
        <taxon>Leotiomycetes incertae sedis</taxon>
        <taxon>Scytalidium</taxon>
    </lineage>
</organism>
<dbReference type="Gene3D" id="3.40.50.200">
    <property type="entry name" value="Peptidase S8/S53 domain"/>
    <property type="match status" value="1"/>
</dbReference>
<proteinExistence type="predicted"/>
<dbReference type="OMA" id="SGWGTPW"/>
<keyword evidence="12" id="KW-0843">Virulence</keyword>
<comment type="function">
    <text evidence="2">Secreted tripeptidyl-peptidase which degrades proteins at acidic pHs and is involved in virulence.</text>
</comment>
<evidence type="ECO:0000259" key="17">
    <source>
        <dbReference type="PROSITE" id="PS51695"/>
    </source>
</evidence>
<keyword evidence="13" id="KW-0865">Zymogen</keyword>
<dbReference type="STRING" id="5539.A0A3E2HNW3"/>
<evidence type="ECO:0000256" key="12">
    <source>
        <dbReference type="ARBA" id="ARBA00023026"/>
    </source>
</evidence>
<dbReference type="CDD" id="cd04056">
    <property type="entry name" value="Peptidases_S53"/>
    <property type="match status" value="1"/>
</dbReference>
<dbReference type="GO" id="GO:0004252">
    <property type="term" value="F:serine-type endopeptidase activity"/>
    <property type="evidence" value="ECO:0007669"/>
    <property type="project" value="UniProtKB-UniRule"/>
</dbReference>
<dbReference type="Pfam" id="PF09286">
    <property type="entry name" value="Pro-kuma_activ"/>
    <property type="match status" value="1"/>
</dbReference>
<evidence type="ECO:0000256" key="4">
    <source>
        <dbReference type="ARBA" id="ARBA00012462"/>
    </source>
</evidence>
<dbReference type="AlphaFoldDB" id="A0A3E2HNW3"/>
<keyword evidence="11 15" id="KW-0106">Calcium</keyword>
<evidence type="ECO:0000256" key="15">
    <source>
        <dbReference type="PROSITE-ProRule" id="PRU01032"/>
    </source>
</evidence>
<dbReference type="InterPro" id="IPR050819">
    <property type="entry name" value="Tripeptidyl-peptidase_I"/>
</dbReference>
<evidence type="ECO:0000256" key="3">
    <source>
        <dbReference type="ARBA" id="ARBA00004239"/>
    </source>
</evidence>
<feature type="binding site" evidence="15">
    <location>
        <position position="587"/>
    </location>
    <ligand>
        <name>Ca(2+)</name>
        <dbReference type="ChEBI" id="CHEBI:29108"/>
    </ligand>
</feature>
<evidence type="ECO:0000256" key="13">
    <source>
        <dbReference type="ARBA" id="ARBA00023145"/>
    </source>
</evidence>
<evidence type="ECO:0000256" key="16">
    <source>
        <dbReference type="SAM" id="SignalP"/>
    </source>
</evidence>
<evidence type="ECO:0000256" key="6">
    <source>
        <dbReference type="ARBA" id="ARBA00022670"/>
    </source>
</evidence>
<dbReference type="EMBL" id="NCSJ02000013">
    <property type="protein sequence ID" value="RFU35037.1"/>
    <property type="molecule type" value="Genomic_DNA"/>
</dbReference>
<dbReference type="OrthoDB" id="409122at2759"/>
<feature type="active site" description="Charge relay system" evidence="15">
    <location>
        <position position="526"/>
    </location>
</feature>
<feature type="binding site" evidence="15">
    <location>
        <position position="589"/>
    </location>
    <ligand>
        <name>Ca(2+)</name>
        <dbReference type="ChEBI" id="CHEBI:29108"/>
    </ligand>
</feature>
<dbReference type="SMART" id="SM00944">
    <property type="entry name" value="Pro-kuma_activ"/>
    <property type="match status" value="1"/>
</dbReference>
<dbReference type="PROSITE" id="PS51695">
    <property type="entry name" value="SEDOLISIN"/>
    <property type="match status" value="1"/>
</dbReference>
<feature type="chain" id="PRO_5017700302" description="tripeptidyl-peptidase II" evidence="16">
    <location>
        <begin position="25"/>
        <end position="610"/>
    </location>
</feature>
<dbReference type="CDD" id="cd11377">
    <property type="entry name" value="Pro-peptidase_S53"/>
    <property type="match status" value="1"/>
</dbReference>
<evidence type="ECO:0000256" key="9">
    <source>
        <dbReference type="ARBA" id="ARBA00022801"/>
    </source>
</evidence>
<feature type="binding site" evidence="15">
    <location>
        <position position="569"/>
    </location>
    <ligand>
        <name>Ca(2+)</name>
        <dbReference type="ChEBI" id="CHEBI:29108"/>
    </ligand>
</feature>
<dbReference type="InterPro" id="IPR036852">
    <property type="entry name" value="Peptidase_S8/S53_dom_sf"/>
</dbReference>
<dbReference type="GO" id="GO:0006508">
    <property type="term" value="P:proteolysis"/>
    <property type="evidence" value="ECO:0007669"/>
    <property type="project" value="UniProtKB-KW"/>
</dbReference>
<comment type="subcellular location">
    <subcellularLocation>
        <location evidence="3">Secreted</location>
        <location evidence="3">Extracellular space</location>
    </subcellularLocation>
</comment>
<keyword evidence="9 15" id="KW-0378">Hydrolase</keyword>
<dbReference type="GO" id="GO:0046872">
    <property type="term" value="F:metal ion binding"/>
    <property type="evidence" value="ECO:0007669"/>
    <property type="project" value="UniProtKB-UniRule"/>
</dbReference>
<dbReference type="GO" id="GO:0005576">
    <property type="term" value="C:extracellular region"/>
    <property type="evidence" value="ECO:0007669"/>
    <property type="project" value="UniProtKB-SubCell"/>
</dbReference>
<keyword evidence="8 16" id="KW-0732">Signal</keyword>
<dbReference type="SUPFAM" id="SSF54897">
    <property type="entry name" value="Protease propeptides/inhibitors"/>
    <property type="match status" value="1"/>
</dbReference>
<keyword evidence="6 15" id="KW-0645">Protease</keyword>
<dbReference type="Proteomes" id="UP000258309">
    <property type="component" value="Unassembled WGS sequence"/>
</dbReference>
<feature type="active site" description="Charge relay system" evidence="15">
    <location>
        <position position="306"/>
    </location>
</feature>
<evidence type="ECO:0000256" key="2">
    <source>
        <dbReference type="ARBA" id="ARBA00002451"/>
    </source>
</evidence>
<evidence type="ECO:0000256" key="14">
    <source>
        <dbReference type="ARBA" id="ARBA00023180"/>
    </source>
</evidence>
<comment type="caution">
    <text evidence="18">The sequence shown here is derived from an EMBL/GenBank/DDBJ whole genome shotgun (WGS) entry which is preliminary data.</text>
</comment>
<dbReference type="SUPFAM" id="SSF52743">
    <property type="entry name" value="Subtilisin-like"/>
    <property type="match status" value="1"/>
</dbReference>
<accession>A0A3E2HNW3</accession>
<evidence type="ECO:0000256" key="1">
    <source>
        <dbReference type="ARBA" id="ARBA00001910"/>
    </source>
</evidence>
<dbReference type="EC" id="3.4.14.10" evidence="4"/>
<feature type="active site" description="Charge relay system" evidence="15">
    <location>
        <position position="302"/>
    </location>
</feature>
<feature type="domain" description="Peptidase S53" evidence="17">
    <location>
        <begin position="217"/>
        <end position="609"/>
    </location>
</feature>
<keyword evidence="14" id="KW-0325">Glycoprotein</keyword>
<evidence type="ECO:0000256" key="7">
    <source>
        <dbReference type="ARBA" id="ARBA00022723"/>
    </source>
</evidence>
<feature type="non-terminal residue" evidence="18">
    <location>
        <position position="1"/>
    </location>
</feature>
<dbReference type="GO" id="GO:0008240">
    <property type="term" value="F:tripeptidyl-peptidase activity"/>
    <property type="evidence" value="ECO:0007669"/>
    <property type="project" value="UniProtKB-EC"/>
</dbReference>
<evidence type="ECO:0000256" key="5">
    <source>
        <dbReference type="ARBA" id="ARBA00022525"/>
    </source>
</evidence>
<comment type="catalytic activity">
    <reaction evidence="1">
        <text>Release of an N-terminal tripeptide from a polypeptide.</text>
        <dbReference type="EC" id="3.4.14.10"/>
    </reaction>
</comment>
<keyword evidence="7 15" id="KW-0479">Metal-binding</keyword>
<keyword evidence="19" id="KW-1185">Reference proteome</keyword>
<evidence type="ECO:0000313" key="19">
    <source>
        <dbReference type="Proteomes" id="UP000258309"/>
    </source>
</evidence>
<feature type="signal peptide" evidence="16">
    <location>
        <begin position="1"/>
        <end position="24"/>
    </location>
</feature>
<evidence type="ECO:0000256" key="8">
    <source>
        <dbReference type="ARBA" id="ARBA00022729"/>
    </source>
</evidence>
<dbReference type="InterPro" id="IPR030400">
    <property type="entry name" value="Sedolisin_dom"/>
</dbReference>
<gene>
    <name evidence="18" type="ORF">B7463_g1305</name>
</gene>
<dbReference type="PANTHER" id="PTHR14218:SF39">
    <property type="entry name" value="PEPTIDASE S53 DOMAIN-CONTAINING PROTEIN"/>
    <property type="match status" value="1"/>
</dbReference>
<sequence>MLSLELWTAVVLAAQAIVATPIQARSPYDVKEVHPIPRKWTALDRAPAAHRLHMQIGLKQGNFAELERHLYEVSHPDHERYGQHLDVETVNDLVKPSDKALDLVHEWLSDNGIEELGYSPAKDWIYILVDVETAEELLDTEYYTFAHEDGTQMVRTPKWSLPKHLHEHIDTIQPTTSFMRSMKQSSDIVHDLGPAYVPPGYKPPSNETIAKVCDIANVTIDCFKTLYGTLGYKPKVPHINKIGFNNFLGEIPIRGDIAQFLSIFQPDAIPAAHAFKSIEIANGPPAQEHLTLNQSLQGISEEANLDAETITGMTYPTTIYSYSTGGSPPFNPDANTPTDTNEPYLDWVNYVLAQRDVPQVISTSYGDDEQSVPKSYAERVCQSFAQLGARGITLLFSAGDGGLGGATNATCITNDGKNTSTFLPAFPASCPYVTAVGGVMDFEPQVSVFRASSDNHSFYAGGSGFSNYFPRPLYQDAVVPQYVKGLHGLYDGLYNKNGRAYPDLSAQSLYFGFVWNATIGTISGTSASSPLTASIISLVNDALIASGKPTLGFLNPWLYAKGHQGFTDILSGSSRGCGVEGFPVTKGWDPITGWGTPIFPELLRLVGARF</sequence>
<protein>
    <recommendedName>
        <fullName evidence="4">tripeptidyl-peptidase II</fullName>
        <ecNumber evidence="4">3.4.14.10</ecNumber>
    </recommendedName>
</protein>
<dbReference type="Pfam" id="PF00082">
    <property type="entry name" value="Peptidase_S8"/>
    <property type="match status" value="1"/>
</dbReference>
<keyword evidence="5" id="KW-0964">Secreted</keyword>
<reference evidence="18 19" key="1">
    <citation type="submission" date="2018-05" db="EMBL/GenBank/DDBJ databases">
        <title>Draft genome sequence of Scytalidium lignicola DSM 105466, a ubiquitous saprotrophic fungus.</title>
        <authorList>
            <person name="Buettner E."/>
            <person name="Gebauer A.M."/>
            <person name="Hofrichter M."/>
            <person name="Liers C."/>
            <person name="Kellner H."/>
        </authorList>
    </citation>
    <scope>NUCLEOTIDE SEQUENCE [LARGE SCALE GENOMIC DNA]</scope>
    <source>
        <strain evidence="18 19">DSM 105466</strain>
    </source>
</reference>